<dbReference type="SUPFAM" id="SSF55144">
    <property type="entry name" value="LigT-like"/>
    <property type="match status" value="1"/>
</dbReference>
<dbReference type="Pfam" id="PF13563">
    <property type="entry name" value="2_5_RNA_ligase2"/>
    <property type="match status" value="1"/>
</dbReference>
<evidence type="ECO:0000256" key="2">
    <source>
        <dbReference type="HAMAP-Rule" id="MF_01940"/>
    </source>
</evidence>
<dbReference type="RefSeq" id="WP_194864259.1">
    <property type="nucleotide sequence ID" value="NZ_ARXX01000008.1"/>
</dbReference>
<dbReference type="Gene3D" id="3.90.1140.10">
    <property type="entry name" value="Cyclic phosphodiesterase"/>
    <property type="match status" value="1"/>
</dbReference>
<sequence>MRCFIGIPVPAGPAKALRDRPWPEGARAVPAADLHLTLAFLGERSHGWARSLWPALAAIAAATPAFDLTLPAVDVFPRAGGRILAARAERAPRLLALHGSIWRVLQDAGVAAETRRFLPHVTLARLPAPAESNPVPGPWTLPVRELMFYQSPPGQDGYRALARWPIGKD</sequence>
<proteinExistence type="inferred from homology"/>
<feature type="short sequence motif" description="HXTX 2" evidence="2">
    <location>
        <begin position="120"/>
        <end position="123"/>
    </location>
</feature>
<keyword evidence="1 2" id="KW-0378">Hydrolase</keyword>
<feature type="active site" description="Proton acceptor" evidence="2">
    <location>
        <position position="120"/>
    </location>
</feature>
<name>A0ABS0ANG7_9GAMM</name>
<feature type="active site" description="Proton donor" evidence="2">
    <location>
        <position position="35"/>
    </location>
</feature>
<dbReference type="NCBIfam" id="TIGR02258">
    <property type="entry name" value="2_5_ligase"/>
    <property type="match status" value="1"/>
</dbReference>
<comment type="caution">
    <text evidence="3">The sequence shown here is derived from an EMBL/GenBank/DDBJ whole genome shotgun (WGS) entry which is preliminary data.</text>
</comment>
<dbReference type="Proteomes" id="UP000662703">
    <property type="component" value="Unassembled WGS sequence"/>
</dbReference>
<dbReference type="EMBL" id="ARXX01000008">
    <property type="protein sequence ID" value="MBF5055494.1"/>
    <property type="molecule type" value="Genomic_DNA"/>
</dbReference>
<evidence type="ECO:0000256" key="1">
    <source>
        <dbReference type="ARBA" id="ARBA00022801"/>
    </source>
</evidence>
<organism evidence="3 4">
    <name type="scientific">Alloalcanivorax profundimaris</name>
    <dbReference type="NCBI Taxonomy" id="2735259"/>
    <lineage>
        <taxon>Bacteria</taxon>
        <taxon>Pseudomonadati</taxon>
        <taxon>Pseudomonadota</taxon>
        <taxon>Gammaproteobacteria</taxon>
        <taxon>Oceanospirillales</taxon>
        <taxon>Alcanivoracaceae</taxon>
        <taxon>Alloalcanivorax</taxon>
    </lineage>
</organism>
<dbReference type="InterPro" id="IPR004175">
    <property type="entry name" value="RNA_CPDase"/>
</dbReference>
<comment type="function">
    <text evidence="2">Hydrolyzes RNA 2',3'-cyclic phosphodiester to an RNA 2'-phosphomonoester.</text>
</comment>
<dbReference type="HAMAP" id="MF_01940">
    <property type="entry name" value="RNA_CPDase"/>
    <property type="match status" value="1"/>
</dbReference>
<accession>A0ABS0ANG7</accession>
<evidence type="ECO:0000313" key="3">
    <source>
        <dbReference type="EMBL" id="MBF5055494.1"/>
    </source>
</evidence>
<keyword evidence="4" id="KW-1185">Reference proteome</keyword>
<dbReference type="PANTHER" id="PTHR35561:SF1">
    <property type="entry name" value="RNA 2',3'-CYCLIC PHOSPHODIESTERASE"/>
    <property type="match status" value="1"/>
</dbReference>
<dbReference type="PANTHER" id="PTHR35561">
    <property type="entry name" value="RNA 2',3'-CYCLIC PHOSPHODIESTERASE"/>
    <property type="match status" value="1"/>
</dbReference>
<gene>
    <name evidence="3" type="ORF">Y5W_00788</name>
</gene>
<feature type="short sequence motif" description="HXTX 1" evidence="2">
    <location>
        <begin position="35"/>
        <end position="38"/>
    </location>
</feature>
<evidence type="ECO:0000313" key="4">
    <source>
        <dbReference type="Proteomes" id="UP000662703"/>
    </source>
</evidence>
<dbReference type="EC" id="3.1.4.58" evidence="2"/>
<reference evidence="3 4" key="1">
    <citation type="submission" date="2012-09" db="EMBL/GenBank/DDBJ databases">
        <title>Genome Sequence of alkane-degrading Bacterium Alcanivorax sp. 521-1.</title>
        <authorList>
            <person name="Lai Q."/>
            <person name="Shao Z."/>
        </authorList>
    </citation>
    <scope>NUCLEOTIDE SEQUENCE [LARGE SCALE GENOMIC DNA]</scope>
    <source>
        <strain evidence="3 4">521-1</strain>
    </source>
</reference>
<protein>
    <recommendedName>
        <fullName evidence="2">RNA 2',3'-cyclic phosphodiesterase</fullName>
        <shortName evidence="2">RNA 2',3'-CPDase</shortName>
        <ecNumber evidence="2">3.1.4.58</ecNumber>
    </recommendedName>
</protein>
<comment type="catalytic activity">
    <reaction evidence="2">
        <text>a 3'-end 2',3'-cyclophospho-ribonucleotide-RNA + H2O = a 3'-end 2'-phospho-ribonucleotide-RNA + H(+)</text>
        <dbReference type="Rhea" id="RHEA:11828"/>
        <dbReference type="Rhea" id="RHEA-COMP:10464"/>
        <dbReference type="Rhea" id="RHEA-COMP:17353"/>
        <dbReference type="ChEBI" id="CHEBI:15377"/>
        <dbReference type="ChEBI" id="CHEBI:15378"/>
        <dbReference type="ChEBI" id="CHEBI:83064"/>
        <dbReference type="ChEBI" id="CHEBI:173113"/>
        <dbReference type="EC" id="3.1.4.58"/>
    </reaction>
</comment>
<comment type="similarity">
    <text evidence="2">Belongs to the 2H phosphoesterase superfamily. ThpR family.</text>
</comment>
<dbReference type="InterPro" id="IPR009097">
    <property type="entry name" value="Cyclic_Pdiesterase"/>
</dbReference>